<keyword evidence="2" id="KW-1185">Reference proteome</keyword>
<name>A0A4Y2I655_ARAVE</name>
<sequence>MTRTVHSFPHFAFTRDLHPPGHIYSCRTFVLISVVPLIHDRPSPRKRHGGTPHFSNFQPIRLGGSFTAAPCKPIHNELLRSPTAAPLAPISSRAKPRICSVHISAFMSKWSGWIFRLLSRPLQFFIGFSHRRPLLARSSRMWVEWSARPTLMSPSQRAMEIRTGWKSSLTSFHMDDRFWRECDPV</sequence>
<evidence type="ECO:0000313" key="2">
    <source>
        <dbReference type="Proteomes" id="UP000499080"/>
    </source>
</evidence>
<accession>A0A4Y2I655</accession>
<dbReference type="AlphaFoldDB" id="A0A4Y2I655"/>
<gene>
    <name evidence="1" type="ORF">AVEN_228986_1</name>
</gene>
<proteinExistence type="predicted"/>
<comment type="caution">
    <text evidence="1">The sequence shown here is derived from an EMBL/GenBank/DDBJ whole genome shotgun (WGS) entry which is preliminary data.</text>
</comment>
<evidence type="ECO:0000313" key="1">
    <source>
        <dbReference type="EMBL" id="GBM73207.1"/>
    </source>
</evidence>
<dbReference type="EMBL" id="BGPR01002423">
    <property type="protein sequence ID" value="GBM73207.1"/>
    <property type="molecule type" value="Genomic_DNA"/>
</dbReference>
<organism evidence="1 2">
    <name type="scientific">Araneus ventricosus</name>
    <name type="common">Orbweaver spider</name>
    <name type="synonym">Epeira ventricosa</name>
    <dbReference type="NCBI Taxonomy" id="182803"/>
    <lineage>
        <taxon>Eukaryota</taxon>
        <taxon>Metazoa</taxon>
        <taxon>Ecdysozoa</taxon>
        <taxon>Arthropoda</taxon>
        <taxon>Chelicerata</taxon>
        <taxon>Arachnida</taxon>
        <taxon>Araneae</taxon>
        <taxon>Araneomorphae</taxon>
        <taxon>Entelegynae</taxon>
        <taxon>Araneoidea</taxon>
        <taxon>Araneidae</taxon>
        <taxon>Araneus</taxon>
    </lineage>
</organism>
<reference evidence="1 2" key="1">
    <citation type="journal article" date="2019" name="Sci. Rep.">
        <title>Orb-weaving spider Araneus ventricosus genome elucidates the spidroin gene catalogue.</title>
        <authorList>
            <person name="Kono N."/>
            <person name="Nakamura H."/>
            <person name="Ohtoshi R."/>
            <person name="Moran D.A.P."/>
            <person name="Shinohara A."/>
            <person name="Yoshida Y."/>
            <person name="Fujiwara M."/>
            <person name="Mori M."/>
            <person name="Tomita M."/>
            <person name="Arakawa K."/>
        </authorList>
    </citation>
    <scope>NUCLEOTIDE SEQUENCE [LARGE SCALE GENOMIC DNA]</scope>
</reference>
<protein>
    <submittedName>
        <fullName evidence="1">Uncharacterized protein</fullName>
    </submittedName>
</protein>
<dbReference type="Proteomes" id="UP000499080">
    <property type="component" value="Unassembled WGS sequence"/>
</dbReference>